<sequence length="68" mass="7264">MRHVVDGTATVGTAAITAIKENLTAAQETLTGLAPHLKVAKWALLAVTLTGVGVMVWARIEDRRRGVR</sequence>
<dbReference type="AlphaFoldDB" id="A0A060DES8"/>
<protein>
    <submittedName>
        <fullName evidence="2">Uncharacterized protein</fullName>
    </submittedName>
</protein>
<dbReference type="KEGG" id="abq:ABAZ39_11885"/>
<organism evidence="2 3">
    <name type="scientific">Azospirillum argentinense</name>
    <dbReference type="NCBI Taxonomy" id="2970906"/>
    <lineage>
        <taxon>Bacteria</taxon>
        <taxon>Pseudomonadati</taxon>
        <taxon>Pseudomonadota</taxon>
        <taxon>Alphaproteobacteria</taxon>
        <taxon>Rhodospirillales</taxon>
        <taxon>Azospirillaceae</taxon>
        <taxon>Azospirillum</taxon>
    </lineage>
</organism>
<feature type="transmembrane region" description="Helical" evidence="1">
    <location>
        <begin position="39"/>
        <end position="58"/>
    </location>
</feature>
<evidence type="ECO:0000313" key="2">
    <source>
        <dbReference type="EMBL" id="AIB12676.1"/>
    </source>
</evidence>
<evidence type="ECO:0000256" key="1">
    <source>
        <dbReference type="SAM" id="Phobius"/>
    </source>
</evidence>
<evidence type="ECO:0000313" key="3">
    <source>
        <dbReference type="Proteomes" id="UP000027186"/>
    </source>
</evidence>
<dbReference type="RefSeq" id="WP_038529515.1">
    <property type="nucleotide sequence ID" value="NZ_CP007793.1"/>
</dbReference>
<keyword evidence="1" id="KW-0472">Membrane</keyword>
<gene>
    <name evidence="2" type="ORF">ABAZ39_11885</name>
</gene>
<keyword evidence="1" id="KW-0812">Transmembrane</keyword>
<accession>A0A060DES8</accession>
<proteinExistence type="predicted"/>
<dbReference type="EMBL" id="CP007793">
    <property type="protein sequence ID" value="AIB12676.1"/>
    <property type="molecule type" value="Genomic_DNA"/>
</dbReference>
<reference evidence="2 3" key="1">
    <citation type="journal article" date="2014" name="Genome Announc.">
        <title>Complete Genome Sequence of the Model Rhizosphere Strain Azospirillum brasilense Az39, Successfully Applied in Agriculture.</title>
        <authorList>
            <person name="Rivera D."/>
            <person name="Revale S."/>
            <person name="Molina R."/>
            <person name="Gualpa J."/>
            <person name="Puente M."/>
            <person name="Maroniche G."/>
            <person name="Paris G."/>
            <person name="Baker D."/>
            <person name="Clavijo B."/>
            <person name="McLay K."/>
            <person name="Spaepen S."/>
            <person name="Perticari A."/>
            <person name="Vazquez M."/>
            <person name="Wisniewski-Dye F."/>
            <person name="Watkins C."/>
            <person name="Martinez-Abarca F."/>
            <person name="Vanderleyden J."/>
            <person name="Cassan F."/>
        </authorList>
    </citation>
    <scope>NUCLEOTIDE SEQUENCE [LARGE SCALE GENOMIC DNA]</scope>
    <source>
        <strain evidence="2 3">Az39</strain>
    </source>
</reference>
<dbReference type="Proteomes" id="UP000027186">
    <property type="component" value="Chromosome"/>
</dbReference>
<keyword evidence="1" id="KW-1133">Transmembrane helix</keyword>
<name>A0A060DES8_9PROT</name>